<dbReference type="Pfam" id="PF04773">
    <property type="entry name" value="FecR"/>
    <property type="match status" value="1"/>
</dbReference>
<evidence type="ECO:0000313" key="4">
    <source>
        <dbReference type="EMBL" id="MBT1689240.1"/>
    </source>
</evidence>
<keyword evidence="1" id="KW-0812">Transmembrane</keyword>
<dbReference type="InterPro" id="IPR032508">
    <property type="entry name" value="FecR_C"/>
</dbReference>
<sequence>MDEAAKVDLVRRFLDNTLDPAERQGVMAMLRTGAGNVEEILRMELDRRFMGYFDDPATLPLSADERRRGDHARRRVYKKIMRPAAKRRWLELWHLQVAAACIITLLVTGSWIFRKSSHTNVLPGPLLTELKVYQGKQPIYLPDGSIVVLKPGSELQFNAADFGKKERVVKLDGEAFFDIHHDAAHPFIVQTATIATRVLGTSFNVRTFRDHRQAEVAVTRGLVEVHHVVEGKSFGKVAPGELLVVDLETNTARKQAIDHNSAVWRQHLVVFNNVKMESAARMLEERFSVHIAFDHEGLKQCEPFTAAFYPSDDLDQVLTAIMKLYTTNARKKGYTHDAVHKSVVLHSACRQY</sequence>
<evidence type="ECO:0000259" key="3">
    <source>
        <dbReference type="Pfam" id="PF16344"/>
    </source>
</evidence>
<organism evidence="4 5">
    <name type="scientific">Dawidia soli</name>
    <dbReference type="NCBI Taxonomy" id="2782352"/>
    <lineage>
        <taxon>Bacteria</taxon>
        <taxon>Pseudomonadati</taxon>
        <taxon>Bacteroidota</taxon>
        <taxon>Cytophagia</taxon>
        <taxon>Cytophagales</taxon>
        <taxon>Chryseotaleaceae</taxon>
        <taxon>Dawidia</taxon>
    </lineage>
</organism>
<protein>
    <submittedName>
        <fullName evidence="4">FecR domain-containing protein</fullName>
    </submittedName>
</protein>
<dbReference type="AlphaFoldDB" id="A0AAP2GK48"/>
<dbReference type="Gene3D" id="2.60.120.1440">
    <property type="match status" value="1"/>
</dbReference>
<proteinExistence type="predicted"/>
<evidence type="ECO:0000259" key="2">
    <source>
        <dbReference type="Pfam" id="PF04773"/>
    </source>
</evidence>
<feature type="domain" description="FecR protein" evidence="2">
    <location>
        <begin position="136"/>
        <end position="224"/>
    </location>
</feature>
<accession>A0AAP2GK48</accession>
<dbReference type="InterPro" id="IPR012373">
    <property type="entry name" value="Ferrdict_sens_TM"/>
</dbReference>
<feature type="domain" description="Protein FecR C-terminal" evidence="3">
    <location>
        <begin position="269"/>
        <end position="329"/>
    </location>
</feature>
<dbReference type="EMBL" id="JAHESC010000038">
    <property type="protein sequence ID" value="MBT1689240.1"/>
    <property type="molecule type" value="Genomic_DNA"/>
</dbReference>
<dbReference type="InterPro" id="IPR006860">
    <property type="entry name" value="FecR"/>
</dbReference>
<feature type="transmembrane region" description="Helical" evidence="1">
    <location>
        <begin position="92"/>
        <end position="113"/>
    </location>
</feature>
<dbReference type="RefSeq" id="WP_254092466.1">
    <property type="nucleotide sequence ID" value="NZ_JAHESC010000038.1"/>
</dbReference>
<dbReference type="PANTHER" id="PTHR30273:SF2">
    <property type="entry name" value="PROTEIN FECR"/>
    <property type="match status" value="1"/>
</dbReference>
<keyword evidence="5" id="KW-1185">Reference proteome</keyword>
<evidence type="ECO:0000313" key="5">
    <source>
        <dbReference type="Proteomes" id="UP001319180"/>
    </source>
</evidence>
<gene>
    <name evidence="4" type="ORF">KK078_21925</name>
</gene>
<keyword evidence="1" id="KW-0472">Membrane</keyword>
<dbReference type="Gene3D" id="3.55.50.30">
    <property type="match status" value="1"/>
</dbReference>
<reference evidence="4 5" key="1">
    <citation type="submission" date="2021-05" db="EMBL/GenBank/DDBJ databases">
        <title>A Polyphasic approach of four new species of the genus Ohtaekwangia: Ohtaekwangia histidinii sp. nov., Ohtaekwangia cretensis sp. nov., Ohtaekwangia indiensis sp. nov., Ohtaekwangia reichenbachii sp. nov. from diverse environment.</title>
        <authorList>
            <person name="Octaviana S."/>
        </authorList>
    </citation>
    <scope>NUCLEOTIDE SEQUENCE [LARGE SCALE GENOMIC DNA]</scope>
    <source>
        <strain evidence="4 5">PWU37</strain>
    </source>
</reference>
<dbReference type="GO" id="GO:0016989">
    <property type="term" value="F:sigma factor antagonist activity"/>
    <property type="evidence" value="ECO:0007669"/>
    <property type="project" value="TreeGrafter"/>
</dbReference>
<comment type="caution">
    <text evidence="4">The sequence shown here is derived from an EMBL/GenBank/DDBJ whole genome shotgun (WGS) entry which is preliminary data.</text>
</comment>
<name>A0AAP2GK48_9BACT</name>
<dbReference type="PIRSF" id="PIRSF018266">
    <property type="entry name" value="FecR"/>
    <property type="match status" value="1"/>
</dbReference>
<dbReference type="Pfam" id="PF16344">
    <property type="entry name" value="FecR_C"/>
    <property type="match status" value="1"/>
</dbReference>
<dbReference type="Proteomes" id="UP001319180">
    <property type="component" value="Unassembled WGS sequence"/>
</dbReference>
<keyword evidence="1" id="KW-1133">Transmembrane helix</keyword>
<evidence type="ECO:0000256" key="1">
    <source>
        <dbReference type="SAM" id="Phobius"/>
    </source>
</evidence>
<dbReference type="PANTHER" id="PTHR30273">
    <property type="entry name" value="PERIPLASMIC SIGNAL SENSOR AND SIGMA FACTOR ACTIVATOR FECR-RELATED"/>
    <property type="match status" value="1"/>
</dbReference>